<evidence type="ECO:0000313" key="2">
    <source>
        <dbReference type="Proteomes" id="UP000316416"/>
    </source>
</evidence>
<organism evidence="1 2">
    <name type="scientific">Shewanella eurypsychrophilus</name>
    <dbReference type="NCBI Taxonomy" id="2593656"/>
    <lineage>
        <taxon>Bacteria</taxon>
        <taxon>Pseudomonadati</taxon>
        <taxon>Pseudomonadota</taxon>
        <taxon>Gammaproteobacteria</taxon>
        <taxon>Alteromonadales</taxon>
        <taxon>Shewanellaceae</taxon>
        <taxon>Shewanella</taxon>
    </lineage>
</organism>
<accession>A0ABX6V8T9</accession>
<evidence type="ECO:0000313" key="1">
    <source>
        <dbReference type="EMBL" id="QPG58944.1"/>
    </source>
</evidence>
<reference evidence="1" key="1">
    <citation type="submission" date="2021-07" db="EMBL/GenBank/DDBJ databases">
        <title>Shewanella sp. YLB-07 whole genome sequence.</title>
        <authorList>
            <person name="Yu L."/>
        </authorList>
    </citation>
    <scope>NUCLEOTIDE SEQUENCE</scope>
    <source>
        <strain evidence="1">YLB-08</strain>
    </source>
</reference>
<dbReference type="EMBL" id="CP045503">
    <property type="protein sequence ID" value="QPG58944.1"/>
    <property type="molecule type" value="Genomic_DNA"/>
</dbReference>
<gene>
    <name evidence="1" type="ORF">FM038_017135</name>
</gene>
<protein>
    <submittedName>
        <fullName evidence="1">Uncharacterized protein</fullName>
    </submittedName>
</protein>
<dbReference type="RefSeq" id="WP_142874565.1">
    <property type="nucleotide sequence ID" value="NZ_CP045503.2"/>
</dbReference>
<keyword evidence="2" id="KW-1185">Reference proteome</keyword>
<sequence>MINDWLSLTSVFRCVLVEIDYKEAGVIKTACFARGNFRSAGTDTPAYTPYRDFVVGGLQFAQSIDAVLFGQSQVNLGDVELMALPETEVLLTRAVAGHQIRLYIGEESWTKAEFYQLATVVSQSVEASSNTIRVTFRDFSEDLNSPVLSEKTDDGVLLPRCFGRAFNLKPLLIDAFTHTYQFNTEPSQAVTAAKFNGDVLSTNDYSVDLANSTITFSVMPIGEVTLDVDGTKTASWLQTAGEIITHLFPTAIIDAGVSNALLGLYISDEKNQSELLDEITTSIGAFWRFDAFGVLHVKSFVGLTGTTVGKLTDDHNEENTREIAFTLPPAKSVTLGYARNFTPLKNVAGNVYTTDAAMAERLQQDESTTSVNDSVIDTAYNNAASVNASTLLVNKVDAEAEATRRLAISNKPRVLYETKQLAAGFGVELGDEVALTTLGLNGAAAIITRKDHDMLNDAVTLEFWQ</sequence>
<proteinExistence type="predicted"/>
<dbReference type="Proteomes" id="UP000316416">
    <property type="component" value="Chromosome"/>
</dbReference>
<name>A0ABX6V8T9_9GAMM</name>